<dbReference type="Proteomes" id="UP000006911">
    <property type="component" value="Unassembled WGS sequence"/>
</dbReference>
<name>D5GKJ1_TUBMM</name>
<dbReference type="KEGG" id="tml:GSTUM_00009588001"/>
<dbReference type="HOGENOM" id="CLU_3434187_0_0_1"/>
<reference evidence="1 2" key="1">
    <citation type="journal article" date="2010" name="Nature">
        <title>Perigord black truffle genome uncovers evolutionary origins and mechanisms of symbiosis.</title>
        <authorList>
            <person name="Martin F."/>
            <person name="Kohler A."/>
            <person name="Murat C."/>
            <person name="Balestrini R."/>
            <person name="Coutinho P.M."/>
            <person name="Jaillon O."/>
            <person name="Montanini B."/>
            <person name="Morin E."/>
            <person name="Noel B."/>
            <person name="Percudani R."/>
            <person name="Porcel B."/>
            <person name="Rubini A."/>
            <person name="Amicucci A."/>
            <person name="Amselem J."/>
            <person name="Anthouard V."/>
            <person name="Arcioni S."/>
            <person name="Artiguenave F."/>
            <person name="Aury J.M."/>
            <person name="Ballario P."/>
            <person name="Bolchi A."/>
            <person name="Brenna A."/>
            <person name="Brun A."/>
            <person name="Buee M."/>
            <person name="Cantarel B."/>
            <person name="Chevalier G."/>
            <person name="Couloux A."/>
            <person name="Da Silva C."/>
            <person name="Denoeud F."/>
            <person name="Duplessis S."/>
            <person name="Ghignone S."/>
            <person name="Hilselberger B."/>
            <person name="Iotti M."/>
            <person name="Marcais B."/>
            <person name="Mello A."/>
            <person name="Miranda M."/>
            <person name="Pacioni G."/>
            <person name="Quesneville H."/>
            <person name="Riccioni C."/>
            <person name="Ruotolo R."/>
            <person name="Splivallo R."/>
            <person name="Stocchi V."/>
            <person name="Tisserant E."/>
            <person name="Viscomi A.R."/>
            <person name="Zambonelli A."/>
            <person name="Zampieri E."/>
            <person name="Henrissat B."/>
            <person name="Lebrun M.H."/>
            <person name="Paolocci F."/>
            <person name="Bonfante P."/>
            <person name="Ottonello S."/>
            <person name="Wincker P."/>
        </authorList>
    </citation>
    <scope>NUCLEOTIDE SEQUENCE [LARGE SCALE GENOMIC DNA]</scope>
    <source>
        <strain evidence="1 2">Mel28</strain>
    </source>
</reference>
<gene>
    <name evidence="1" type="ORF">GSTUM_00009588001</name>
</gene>
<dbReference type="InParanoid" id="D5GKJ1"/>
<keyword evidence="2" id="KW-1185">Reference proteome</keyword>
<dbReference type="EMBL" id="FN430339">
    <property type="protein sequence ID" value="CAZ85034.1"/>
    <property type="molecule type" value="Genomic_DNA"/>
</dbReference>
<evidence type="ECO:0000313" key="1">
    <source>
        <dbReference type="EMBL" id="CAZ85034.1"/>
    </source>
</evidence>
<organism evidence="1 2">
    <name type="scientific">Tuber melanosporum (strain Mel28)</name>
    <name type="common">Perigord black truffle</name>
    <dbReference type="NCBI Taxonomy" id="656061"/>
    <lineage>
        <taxon>Eukaryota</taxon>
        <taxon>Fungi</taxon>
        <taxon>Dikarya</taxon>
        <taxon>Ascomycota</taxon>
        <taxon>Pezizomycotina</taxon>
        <taxon>Pezizomycetes</taxon>
        <taxon>Pezizales</taxon>
        <taxon>Tuberaceae</taxon>
        <taxon>Tuber</taxon>
    </lineage>
</organism>
<accession>D5GKJ1</accession>
<proteinExistence type="predicted"/>
<evidence type="ECO:0000313" key="2">
    <source>
        <dbReference type="Proteomes" id="UP000006911"/>
    </source>
</evidence>
<sequence>MHCHSYIISYWNLSW</sequence>
<protein>
    <submittedName>
        <fullName evidence="1">(Perigord truffle) hypothetical protein</fullName>
    </submittedName>
</protein>